<gene>
    <name evidence="9" type="ordered locus">Namu_0603</name>
</gene>
<dbReference type="CDD" id="cd17321">
    <property type="entry name" value="MFS_MMR_MDR_like"/>
    <property type="match status" value="1"/>
</dbReference>
<feature type="transmembrane region" description="Helical" evidence="7">
    <location>
        <begin position="146"/>
        <end position="172"/>
    </location>
</feature>
<dbReference type="GO" id="GO:0022857">
    <property type="term" value="F:transmembrane transporter activity"/>
    <property type="evidence" value="ECO:0007669"/>
    <property type="project" value="InterPro"/>
</dbReference>
<organism evidence="9 10">
    <name type="scientific">Nakamurella multipartita (strain ATCC 700099 / DSM 44233 / CIP 104796 / JCM 9543 / NBRC 105858 / Y-104)</name>
    <name type="common">Microsphaera multipartita</name>
    <dbReference type="NCBI Taxonomy" id="479431"/>
    <lineage>
        <taxon>Bacteria</taxon>
        <taxon>Bacillati</taxon>
        <taxon>Actinomycetota</taxon>
        <taxon>Actinomycetes</taxon>
        <taxon>Nakamurellales</taxon>
        <taxon>Nakamurellaceae</taxon>
        <taxon>Nakamurella</taxon>
    </lineage>
</organism>
<dbReference type="eggNOG" id="COG2271">
    <property type="taxonomic scope" value="Bacteria"/>
</dbReference>
<dbReference type="EMBL" id="CP001737">
    <property type="protein sequence ID" value="ACV77018.1"/>
    <property type="molecule type" value="Genomic_DNA"/>
</dbReference>
<dbReference type="OrthoDB" id="7375466at2"/>
<keyword evidence="10" id="KW-1185">Reference proteome</keyword>
<feature type="transmembrane region" description="Helical" evidence="7">
    <location>
        <begin position="56"/>
        <end position="76"/>
    </location>
</feature>
<feature type="transmembrane region" description="Helical" evidence="7">
    <location>
        <begin position="178"/>
        <end position="198"/>
    </location>
</feature>
<proteinExistence type="predicted"/>
<dbReference type="AlphaFoldDB" id="C8X842"/>
<evidence type="ECO:0000256" key="1">
    <source>
        <dbReference type="ARBA" id="ARBA00004651"/>
    </source>
</evidence>
<dbReference type="Pfam" id="PF07690">
    <property type="entry name" value="MFS_1"/>
    <property type="match status" value="1"/>
</dbReference>
<comment type="subcellular location">
    <subcellularLocation>
        <location evidence="1">Cell membrane</location>
        <topology evidence="1">Multi-pass membrane protein</topology>
    </subcellularLocation>
</comment>
<dbReference type="STRING" id="479431.Namu_0603"/>
<dbReference type="InParanoid" id="C8X842"/>
<evidence type="ECO:0000256" key="3">
    <source>
        <dbReference type="ARBA" id="ARBA00022475"/>
    </source>
</evidence>
<feature type="transmembrane region" description="Helical" evidence="7">
    <location>
        <begin position="448"/>
        <end position="467"/>
    </location>
</feature>
<keyword evidence="4 7" id="KW-0812">Transmembrane</keyword>
<dbReference type="Proteomes" id="UP000002218">
    <property type="component" value="Chromosome"/>
</dbReference>
<keyword evidence="6 7" id="KW-0472">Membrane</keyword>
<feature type="transmembrane region" description="Helical" evidence="7">
    <location>
        <begin position="21"/>
        <end position="44"/>
    </location>
</feature>
<feature type="transmembrane region" description="Helical" evidence="7">
    <location>
        <begin position="376"/>
        <end position="397"/>
    </location>
</feature>
<feature type="transmembrane region" description="Helical" evidence="7">
    <location>
        <begin position="348"/>
        <end position="370"/>
    </location>
</feature>
<feature type="transmembrane region" description="Helical" evidence="7">
    <location>
        <begin position="113"/>
        <end position="134"/>
    </location>
</feature>
<dbReference type="InterPro" id="IPR036259">
    <property type="entry name" value="MFS_trans_sf"/>
</dbReference>
<dbReference type="eggNOG" id="COG0477">
    <property type="taxonomic scope" value="Bacteria"/>
</dbReference>
<dbReference type="Gene3D" id="1.20.1720.10">
    <property type="entry name" value="Multidrug resistance protein D"/>
    <property type="match status" value="1"/>
</dbReference>
<dbReference type="RefSeq" id="WP_015745935.1">
    <property type="nucleotide sequence ID" value="NC_013235.1"/>
</dbReference>
<keyword evidence="5 7" id="KW-1133">Transmembrane helix</keyword>
<dbReference type="HOGENOM" id="CLU_000960_28_2_11"/>
<feature type="transmembrane region" description="Helical" evidence="7">
    <location>
        <begin position="88"/>
        <end position="107"/>
    </location>
</feature>
<evidence type="ECO:0000256" key="5">
    <source>
        <dbReference type="ARBA" id="ARBA00022989"/>
    </source>
</evidence>
<feature type="domain" description="Major facilitator superfamily (MFS) profile" evidence="8">
    <location>
        <begin position="22"/>
        <end position="471"/>
    </location>
</feature>
<keyword evidence="3" id="KW-1003">Cell membrane</keyword>
<reference evidence="10" key="1">
    <citation type="submission" date="2009-09" db="EMBL/GenBank/DDBJ databases">
        <title>The complete genome of Nakamurella multipartita DSM 44233.</title>
        <authorList>
            <consortium name="US DOE Joint Genome Institute (JGI-PGF)"/>
            <person name="Lucas S."/>
            <person name="Copeland A."/>
            <person name="Lapidus A."/>
            <person name="Glavina del Rio T."/>
            <person name="Dalin E."/>
            <person name="Tice H."/>
            <person name="Bruce D."/>
            <person name="Goodwin L."/>
            <person name="Pitluck S."/>
            <person name="Kyrpides N."/>
            <person name="Mavromatis K."/>
            <person name="Ivanova N."/>
            <person name="Ovchinnikova G."/>
            <person name="Sims D."/>
            <person name="Meincke L."/>
            <person name="Brettin T."/>
            <person name="Detter J.C."/>
            <person name="Han C."/>
            <person name="Larimer F."/>
            <person name="Land M."/>
            <person name="Hauser L."/>
            <person name="Markowitz V."/>
            <person name="Cheng J.-F."/>
            <person name="Hugenholtz P."/>
            <person name="Woyke T."/>
            <person name="Wu D."/>
            <person name="Klenk H.-P."/>
            <person name="Eisen J.A."/>
        </authorList>
    </citation>
    <scope>NUCLEOTIDE SEQUENCE [LARGE SCALE GENOMIC DNA]</scope>
    <source>
        <strain evidence="10">ATCC 700099 / DSM 44233 / CIP 104796 / JCM 9543 / NBRC 105858 / Y-104</strain>
    </source>
</reference>
<evidence type="ECO:0000259" key="8">
    <source>
        <dbReference type="PROSITE" id="PS50850"/>
    </source>
</evidence>
<evidence type="ECO:0000256" key="4">
    <source>
        <dbReference type="ARBA" id="ARBA00022692"/>
    </source>
</evidence>
<name>C8X842_NAKMY</name>
<dbReference type="PROSITE" id="PS50850">
    <property type="entry name" value="MFS"/>
    <property type="match status" value="1"/>
</dbReference>
<feature type="transmembrane region" description="Helical" evidence="7">
    <location>
        <begin position="241"/>
        <end position="258"/>
    </location>
</feature>
<dbReference type="Gene3D" id="1.20.1250.20">
    <property type="entry name" value="MFS general substrate transporter like domains"/>
    <property type="match status" value="1"/>
</dbReference>
<dbReference type="NCBIfam" id="TIGR00711">
    <property type="entry name" value="efflux_EmrB"/>
    <property type="match status" value="1"/>
</dbReference>
<dbReference type="InterPro" id="IPR004638">
    <property type="entry name" value="EmrB-like"/>
</dbReference>
<dbReference type="GO" id="GO:0005886">
    <property type="term" value="C:plasma membrane"/>
    <property type="evidence" value="ECO:0007669"/>
    <property type="project" value="UniProtKB-SubCell"/>
</dbReference>
<feature type="transmembrane region" description="Helical" evidence="7">
    <location>
        <begin position="418"/>
        <end position="436"/>
    </location>
</feature>
<sequence length="498" mass="50245">MAAAPGAAAAPLVYRSARGKWVLAATVLGSGLAQLDGTVVNVALPRIGEDLGGGLTALQWTLNAYTLTLSGLLLLGGSLGDRMGRRRIFILGVIWFTVASVGCAFAPSTGLLIAMRALQGAGAALLTPGSVAILQASFRPDDRSTAVGAWSGLGGVATAIGPIVGGLLVGVAPWGWRLVFLINLPIAAAVIVLSRRYIPESRDEQATGRVDVPGALLASFGLGGLVFGLTEGPAGGWTPPVVAITVAGVLLLGLFLLVESRTAEPLLPLGLFADRQFSAANLVTFAVYAALAGALFLLPVQLQLVAGFSPVQAGAATLPITVMMLLLSARMGRLSARIGPRLPMTVGPLVAATAMFWLSFVDAGATFLGAVVGPMLLFGLGLSFTVAPLTSTVLAAAPDHQAGVASAINNDVARVAGLLAVAVLPALAGLSPAAYADPALMSGGFHRAVLIAGAVCAAGGLLALVTIRNPVAGPEHEHADPALECAACPVLAPHIKPR</sequence>
<dbReference type="KEGG" id="nml:Namu_0603"/>
<dbReference type="PANTHER" id="PTHR42718">
    <property type="entry name" value="MAJOR FACILITATOR SUPERFAMILY MULTIDRUG TRANSPORTER MFSC"/>
    <property type="match status" value="1"/>
</dbReference>
<evidence type="ECO:0000313" key="10">
    <source>
        <dbReference type="Proteomes" id="UP000002218"/>
    </source>
</evidence>
<dbReference type="SUPFAM" id="SSF103473">
    <property type="entry name" value="MFS general substrate transporter"/>
    <property type="match status" value="1"/>
</dbReference>
<evidence type="ECO:0000256" key="7">
    <source>
        <dbReference type="SAM" id="Phobius"/>
    </source>
</evidence>
<feature type="transmembrane region" description="Helical" evidence="7">
    <location>
        <begin position="304"/>
        <end position="327"/>
    </location>
</feature>
<evidence type="ECO:0000256" key="2">
    <source>
        <dbReference type="ARBA" id="ARBA00022448"/>
    </source>
</evidence>
<dbReference type="InterPro" id="IPR011701">
    <property type="entry name" value="MFS"/>
</dbReference>
<evidence type="ECO:0000256" key="6">
    <source>
        <dbReference type="ARBA" id="ARBA00023136"/>
    </source>
</evidence>
<feature type="transmembrane region" description="Helical" evidence="7">
    <location>
        <begin position="210"/>
        <end position="229"/>
    </location>
</feature>
<protein>
    <submittedName>
        <fullName evidence="9">Drug resistance transporter, EmrB/QacA subfamily</fullName>
    </submittedName>
</protein>
<dbReference type="InterPro" id="IPR020846">
    <property type="entry name" value="MFS_dom"/>
</dbReference>
<evidence type="ECO:0000313" key="9">
    <source>
        <dbReference type="EMBL" id="ACV77018.1"/>
    </source>
</evidence>
<reference evidence="9 10" key="2">
    <citation type="journal article" date="2010" name="Stand. Genomic Sci.">
        <title>Complete genome sequence of Nakamurella multipartita type strain (Y-104).</title>
        <authorList>
            <person name="Tice H."/>
            <person name="Mayilraj S."/>
            <person name="Sims D."/>
            <person name="Lapidus A."/>
            <person name="Nolan M."/>
            <person name="Lucas S."/>
            <person name="Glavina Del Rio T."/>
            <person name="Copeland A."/>
            <person name="Cheng J.F."/>
            <person name="Meincke L."/>
            <person name="Bruce D."/>
            <person name="Goodwin L."/>
            <person name="Pitluck S."/>
            <person name="Ivanova N."/>
            <person name="Mavromatis K."/>
            <person name="Ovchinnikova G."/>
            <person name="Pati A."/>
            <person name="Chen A."/>
            <person name="Palaniappan K."/>
            <person name="Land M."/>
            <person name="Hauser L."/>
            <person name="Chang Y.J."/>
            <person name="Jeffries C.D."/>
            <person name="Detter J.C."/>
            <person name="Brettin T."/>
            <person name="Rohde M."/>
            <person name="Goker M."/>
            <person name="Bristow J."/>
            <person name="Eisen J.A."/>
            <person name="Markowitz V."/>
            <person name="Hugenholtz P."/>
            <person name="Kyrpides N.C."/>
            <person name="Klenk H.P."/>
            <person name="Chen F."/>
        </authorList>
    </citation>
    <scope>NUCLEOTIDE SEQUENCE [LARGE SCALE GENOMIC DNA]</scope>
    <source>
        <strain evidence="10">ATCC 700099 / DSM 44233 / CIP 104796 / JCM 9543 / NBRC 105858 / Y-104</strain>
    </source>
</reference>
<keyword evidence="2" id="KW-0813">Transport</keyword>
<feature type="transmembrane region" description="Helical" evidence="7">
    <location>
        <begin position="279"/>
        <end position="298"/>
    </location>
</feature>
<dbReference type="PANTHER" id="PTHR42718:SF42">
    <property type="entry name" value="EXPORT PROTEIN"/>
    <property type="match status" value="1"/>
</dbReference>
<accession>C8X842</accession>